<proteinExistence type="predicted"/>
<accession>A0AAD3H436</accession>
<evidence type="ECO:0000256" key="1">
    <source>
        <dbReference type="SAM" id="MobiDB-lite"/>
    </source>
</evidence>
<feature type="region of interest" description="Disordered" evidence="1">
    <location>
        <begin position="484"/>
        <end position="566"/>
    </location>
</feature>
<feature type="compositionally biased region" description="Low complexity" evidence="1">
    <location>
        <begin position="379"/>
        <end position="388"/>
    </location>
</feature>
<feature type="compositionally biased region" description="Basic residues" evidence="1">
    <location>
        <begin position="401"/>
        <end position="416"/>
    </location>
</feature>
<dbReference type="AlphaFoldDB" id="A0AAD3H436"/>
<feature type="region of interest" description="Disordered" evidence="1">
    <location>
        <begin position="1"/>
        <end position="151"/>
    </location>
</feature>
<feature type="compositionally biased region" description="Polar residues" evidence="1">
    <location>
        <begin position="105"/>
        <end position="136"/>
    </location>
</feature>
<feature type="compositionally biased region" description="Polar residues" evidence="1">
    <location>
        <begin position="488"/>
        <end position="498"/>
    </location>
</feature>
<sequence>MSSSDESNGPRCGINNKSMHCLQNVTKSKRKMTADRTSESRVDVSKTETVEERQQTSNHDLSGNECRDLIERESNGLEHESPQSQKHCKTKKKGLFKSLKDSKQSHSTTESNIALPSSQSLEAVTSGTRSPSSRAQGKNLKEVTGNTRKASNKKVVYGVSRRVDSLYSPKSKTKSMSTAEKIKKQKENSFAFSFTQVINSTPSTSSSPNGNEMVTSDQSLDFSKLPSDDEEKNSEKVEKVEKAVYSEELALLFDTEHEERKPTVRIHATEISCKEEDPGIPLSVTTSTENVNKEEDVPDTTFAASICGYTLSFVDAVGNAMLTCMDKVNNTNGKSERSIYTELNLNASESLDTVDAQLINEYERLNRMNSWDTFGTIGTTGTTTTTATQKSVDTRNSRSSSRSRKKKMKKTKRKKTVGFEYPPISSMKECPRITNEERKLLFFTEEELEEAERDRKSNISDDVEVVAIQKSMTEDSQSVKSYIDHNDSFTTGSKSFGKNRTIMPENKLTPSLKTGKYSKEKEEVNATDTKSSRSSNSQGSDKSPNSSSQSSKIKGVQIYLRQRSVR</sequence>
<feature type="compositionally biased region" description="Polar residues" evidence="1">
    <location>
        <begin position="210"/>
        <end position="221"/>
    </location>
</feature>
<evidence type="ECO:0000313" key="2">
    <source>
        <dbReference type="EMBL" id="GFH49308.1"/>
    </source>
</evidence>
<feature type="region of interest" description="Disordered" evidence="1">
    <location>
        <begin position="199"/>
        <end position="238"/>
    </location>
</feature>
<evidence type="ECO:0000313" key="3">
    <source>
        <dbReference type="Proteomes" id="UP001054902"/>
    </source>
</evidence>
<feature type="compositionally biased region" description="Basic and acidic residues" evidence="1">
    <location>
        <begin position="32"/>
        <end position="54"/>
    </location>
</feature>
<reference evidence="2 3" key="1">
    <citation type="journal article" date="2021" name="Sci. Rep.">
        <title>The genome of the diatom Chaetoceros tenuissimus carries an ancient integrated fragment of an extant virus.</title>
        <authorList>
            <person name="Hongo Y."/>
            <person name="Kimura K."/>
            <person name="Takaki Y."/>
            <person name="Yoshida Y."/>
            <person name="Baba S."/>
            <person name="Kobayashi G."/>
            <person name="Nagasaki K."/>
            <person name="Hano T."/>
            <person name="Tomaru Y."/>
        </authorList>
    </citation>
    <scope>NUCLEOTIDE SEQUENCE [LARGE SCALE GENOMIC DNA]</scope>
    <source>
        <strain evidence="2 3">NIES-3715</strain>
    </source>
</reference>
<feature type="compositionally biased region" description="Polar residues" evidence="1">
    <location>
        <begin position="15"/>
        <end position="26"/>
    </location>
</feature>
<organism evidence="2 3">
    <name type="scientific">Chaetoceros tenuissimus</name>
    <dbReference type="NCBI Taxonomy" id="426638"/>
    <lineage>
        <taxon>Eukaryota</taxon>
        <taxon>Sar</taxon>
        <taxon>Stramenopiles</taxon>
        <taxon>Ochrophyta</taxon>
        <taxon>Bacillariophyta</taxon>
        <taxon>Coscinodiscophyceae</taxon>
        <taxon>Chaetocerotophycidae</taxon>
        <taxon>Chaetocerotales</taxon>
        <taxon>Chaetocerotaceae</taxon>
        <taxon>Chaetoceros</taxon>
    </lineage>
</organism>
<comment type="caution">
    <text evidence="2">The sequence shown here is derived from an EMBL/GenBank/DDBJ whole genome shotgun (WGS) entry which is preliminary data.</text>
</comment>
<keyword evidence="3" id="KW-1185">Reference proteome</keyword>
<feature type="compositionally biased region" description="Basic residues" evidence="1">
    <location>
        <begin position="86"/>
        <end position="95"/>
    </location>
</feature>
<protein>
    <submittedName>
        <fullName evidence="2">Uncharacterized protein</fullName>
    </submittedName>
</protein>
<name>A0AAD3H436_9STRA</name>
<feature type="compositionally biased region" description="Low complexity" evidence="1">
    <location>
        <begin position="199"/>
        <end position="209"/>
    </location>
</feature>
<dbReference type="EMBL" id="BLLK01000038">
    <property type="protein sequence ID" value="GFH49308.1"/>
    <property type="molecule type" value="Genomic_DNA"/>
</dbReference>
<feature type="compositionally biased region" description="Low complexity" evidence="1">
    <location>
        <begin position="534"/>
        <end position="552"/>
    </location>
</feature>
<dbReference type="Proteomes" id="UP001054902">
    <property type="component" value="Unassembled WGS sequence"/>
</dbReference>
<feature type="compositionally biased region" description="Basic and acidic residues" evidence="1">
    <location>
        <begin position="65"/>
        <end position="81"/>
    </location>
</feature>
<feature type="region of interest" description="Disordered" evidence="1">
    <location>
        <begin position="379"/>
        <end position="417"/>
    </location>
</feature>
<gene>
    <name evidence="2" type="ORF">CTEN210_05784</name>
</gene>